<accession>A0A024FVE0</accession>
<feature type="transmembrane region" description="Helical" evidence="6">
    <location>
        <begin position="421"/>
        <end position="441"/>
    </location>
</feature>
<dbReference type="EMBL" id="CAIX01000332">
    <property type="protein sequence ID" value="CCI10629.1"/>
    <property type="molecule type" value="Genomic_DNA"/>
</dbReference>
<keyword evidence="2" id="KW-0813">Transport</keyword>
<feature type="transmembrane region" description="Helical" evidence="6">
    <location>
        <begin position="69"/>
        <end position="93"/>
    </location>
</feature>
<keyword evidence="4 6" id="KW-1133">Transmembrane helix</keyword>
<keyword evidence="5 6" id="KW-0472">Membrane</keyword>
<evidence type="ECO:0000313" key="7">
    <source>
        <dbReference type="EMBL" id="CCI10629.1"/>
    </source>
</evidence>
<protein>
    <recommendedName>
        <fullName evidence="9">Major facilitator superfamily (MFS) profile domain-containing protein</fullName>
    </recommendedName>
</protein>
<dbReference type="OrthoDB" id="197206at2759"/>
<dbReference type="InParanoid" id="A0A024FVE0"/>
<feature type="transmembrane region" description="Helical" evidence="6">
    <location>
        <begin position="214"/>
        <end position="237"/>
    </location>
</feature>
<evidence type="ECO:0000256" key="2">
    <source>
        <dbReference type="ARBA" id="ARBA00022448"/>
    </source>
</evidence>
<dbReference type="PANTHER" id="PTHR19432">
    <property type="entry name" value="SUGAR TRANSPORTER"/>
    <property type="match status" value="1"/>
</dbReference>
<feature type="transmembrane region" description="Helical" evidence="6">
    <location>
        <begin position="153"/>
        <end position="175"/>
    </location>
</feature>
<dbReference type="SUPFAM" id="SSF103473">
    <property type="entry name" value="MFS general substrate transporter"/>
    <property type="match status" value="1"/>
</dbReference>
<dbReference type="PANTHER" id="PTHR19432:SF26">
    <property type="entry name" value="MAJOR FACILITATOR SUPERFAMILY (MFS) PROFILE DOMAIN-CONTAINING PROTEIN"/>
    <property type="match status" value="1"/>
</dbReference>
<dbReference type="GO" id="GO:0016020">
    <property type="term" value="C:membrane"/>
    <property type="evidence" value="ECO:0007669"/>
    <property type="project" value="UniProtKB-SubCell"/>
</dbReference>
<feature type="transmembrane region" description="Helical" evidence="6">
    <location>
        <begin position="385"/>
        <end position="409"/>
    </location>
</feature>
<comment type="caution">
    <text evidence="7">The sequence shown here is derived from an EMBL/GenBank/DDBJ whole genome shotgun (WGS) entry which is preliminary data.</text>
</comment>
<feature type="transmembrane region" description="Helical" evidence="6">
    <location>
        <begin position="271"/>
        <end position="288"/>
    </location>
</feature>
<keyword evidence="3 6" id="KW-0812">Transmembrane</keyword>
<feature type="transmembrane region" description="Helical" evidence="6">
    <location>
        <begin position="359"/>
        <end position="379"/>
    </location>
</feature>
<evidence type="ECO:0000256" key="5">
    <source>
        <dbReference type="ARBA" id="ARBA00023136"/>
    </source>
</evidence>
<evidence type="ECO:0000256" key="6">
    <source>
        <dbReference type="SAM" id="Phobius"/>
    </source>
</evidence>
<evidence type="ECO:0000256" key="3">
    <source>
        <dbReference type="ARBA" id="ARBA00022692"/>
    </source>
</evidence>
<evidence type="ECO:0000256" key="1">
    <source>
        <dbReference type="ARBA" id="ARBA00004141"/>
    </source>
</evidence>
<organism evidence="7 8">
    <name type="scientific">Albugo candida</name>
    <dbReference type="NCBI Taxonomy" id="65357"/>
    <lineage>
        <taxon>Eukaryota</taxon>
        <taxon>Sar</taxon>
        <taxon>Stramenopiles</taxon>
        <taxon>Oomycota</taxon>
        <taxon>Peronosporomycetes</taxon>
        <taxon>Albuginales</taxon>
        <taxon>Albuginaceae</taxon>
        <taxon>Albugo</taxon>
    </lineage>
</organism>
<dbReference type="GO" id="GO:0008506">
    <property type="term" value="F:sucrose:proton symporter activity"/>
    <property type="evidence" value="ECO:0007669"/>
    <property type="project" value="TreeGrafter"/>
</dbReference>
<reference evidence="7 8" key="1">
    <citation type="submission" date="2012-05" db="EMBL/GenBank/DDBJ databases">
        <title>Recombination and specialization in a pathogen metapopulation.</title>
        <authorList>
            <person name="Gardiner A."/>
            <person name="Kemen E."/>
            <person name="Schultz-Larsen T."/>
            <person name="MacLean D."/>
            <person name="Van Oosterhout C."/>
            <person name="Jones J.D.G."/>
        </authorList>
    </citation>
    <scope>NUCLEOTIDE SEQUENCE [LARGE SCALE GENOMIC DNA]</scope>
    <source>
        <strain evidence="7 8">Ac Nc2</strain>
    </source>
</reference>
<evidence type="ECO:0000256" key="4">
    <source>
        <dbReference type="ARBA" id="ARBA00022989"/>
    </source>
</evidence>
<dbReference type="AlphaFoldDB" id="A0A024FVE0"/>
<evidence type="ECO:0000313" key="8">
    <source>
        <dbReference type="Proteomes" id="UP000053237"/>
    </source>
</evidence>
<feature type="transmembrane region" description="Helical" evidence="6">
    <location>
        <begin position="335"/>
        <end position="352"/>
    </location>
</feature>
<dbReference type="InterPro" id="IPR036259">
    <property type="entry name" value="MFS_trans_sf"/>
</dbReference>
<dbReference type="Proteomes" id="UP000053237">
    <property type="component" value="Unassembled WGS sequence"/>
</dbReference>
<evidence type="ECO:0008006" key="9">
    <source>
        <dbReference type="Google" id="ProtNLM"/>
    </source>
</evidence>
<keyword evidence="8" id="KW-1185">Reference proteome</keyword>
<feature type="transmembrane region" description="Helical" evidence="6">
    <location>
        <begin position="187"/>
        <end position="208"/>
    </location>
</feature>
<comment type="subcellular location">
    <subcellularLocation>
        <location evidence="1">Membrane</location>
        <topology evidence="1">Multi-pass membrane protein</topology>
    </subcellularLocation>
</comment>
<name>A0A024FVE0_9STRA</name>
<dbReference type="Pfam" id="PF13347">
    <property type="entry name" value="MFS_2"/>
    <property type="match status" value="1"/>
</dbReference>
<proteinExistence type="predicted"/>
<gene>
    <name evidence="7" type="ORF">BN9_111130</name>
</gene>
<sequence>MDTKDVEPGTKPGFVSLPSPAESIKHEDVGHPSVLTLLMVSMPRMAINAAWAAQWAAVGPWLSTMMPNWAVQLTQFVGPTVGIFIGPIIGALSDRCTHRTGRRRIWILFPAILSIVCWNLMGFTKKFGTQLGDYGDGTEGTPTNRKWTTMLMVFFYIWMDVTVNIVQIPAQLLVADLAGDRQTLGQAIGQGWSTLGALSIAVYIQIFGPAYETIHYFMILLSCLMGVSITVMCLFANEKQFVCSDGKSKWSEVTGAFLSVYECVRTMSRTLWTYFIIVFLVMYGFTAYNGGKGQFFGYEVFGGESAGADTCGDTCTPRQEKFNDGVQLATGLSDILFNVTGYCYSWMLPFLVPKFGLKWVLLCSLVPQILLIAMATIRVAIFDVIIVIMTALTQTALAAFMVPVCLYVAGEGKDVGMSLGALNSAICFGQLFNFALSSMVVSTSYGYALPVLIGGIMTAIAFVFGAFCFKVEIYRM</sequence>
<feature type="transmembrane region" description="Helical" evidence="6">
    <location>
        <begin position="105"/>
        <end position="124"/>
    </location>
</feature>
<feature type="transmembrane region" description="Helical" evidence="6">
    <location>
        <begin position="447"/>
        <end position="469"/>
    </location>
</feature>